<reference evidence="1" key="1">
    <citation type="submission" date="2021-02" db="EMBL/GenBank/DDBJ databases">
        <title>First Annotated Genome of the Yellow-green Alga Tribonema minus.</title>
        <authorList>
            <person name="Mahan K.M."/>
        </authorList>
    </citation>
    <scope>NUCLEOTIDE SEQUENCE</scope>
    <source>
        <strain evidence="1">UTEX B ZZ1240</strain>
    </source>
</reference>
<comment type="caution">
    <text evidence="1">The sequence shown here is derived from an EMBL/GenBank/DDBJ whole genome shotgun (WGS) entry which is preliminary data.</text>
</comment>
<evidence type="ECO:0000313" key="1">
    <source>
        <dbReference type="EMBL" id="KAG5185759.1"/>
    </source>
</evidence>
<dbReference type="AlphaFoldDB" id="A0A835Z410"/>
<name>A0A835Z410_9STRA</name>
<proteinExistence type="predicted"/>
<dbReference type="EMBL" id="JAFCMP010000123">
    <property type="protein sequence ID" value="KAG5185759.1"/>
    <property type="molecule type" value="Genomic_DNA"/>
</dbReference>
<accession>A0A835Z410</accession>
<dbReference type="Proteomes" id="UP000664859">
    <property type="component" value="Unassembled WGS sequence"/>
</dbReference>
<gene>
    <name evidence="1" type="ORF">JKP88DRAFT_236572</name>
</gene>
<keyword evidence="2" id="KW-1185">Reference proteome</keyword>
<evidence type="ECO:0000313" key="2">
    <source>
        <dbReference type="Proteomes" id="UP000664859"/>
    </source>
</evidence>
<protein>
    <submittedName>
        <fullName evidence="1">Uncharacterized protein</fullName>
    </submittedName>
</protein>
<organism evidence="1 2">
    <name type="scientific">Tribonema minus</name>
    <dbReference type="NCBI Taxonomy" id="303371"/>
    <lineage>
        <taxon>Eukaryota</taxon>
        <taxon>Sar</taxon>
        <taxon>Stramenopiles</taxon>
        <taxon>Ochrophyta</taxon>
        <taxon>PX clade</taxon>
        <taxon>Xanthophyceae</taxon>
        <taxon>Tribonematales</taxon>
        <taxon>Tribonemataceae</taxon>
        <taxon>Tribonema</taxon>
    </lineage>
</organism>
<sequence>MTRAGRQSAAISATCTSVRAASPSIPIPAGENSTQEDVFQIASGLRCLSLSRTWGLDTSAHMTSVSGKSLLYSSHVRLQLSTAKTTCTSTSAARANSCNPLCTPPIPQHNSATRSRLLSERPASASDASLVCLGALGAQLVAALLQLVVGPLGGLQALDAVLVPFRALLAVLPELVLSTKVLVAPEALVAAGSPGLVALGLGRLLGRLGGSHRRSPRVALVRSVHSGAAAHGASLGLGALVDDSERHALPLSCLFEVALEVCELLGTHGFVKVLGAVDHGVPVFKYKALLAEVLAKGLRHAVGEVRLEHGDVDDRALGSGALRSME</sequence>